<dbReference type="AlphaFoldDB" id="A0A9X1FR99"/>
<evidence type="ECO:0008006" key="4">
    <source>
        <dbReference type="Google" id="ProtNLM"/>
    </source>
</evidence>
<protein>
    <recommendedName>
        <fullName evidence="4">TonB C-terminal domain-containing protein</fullName>
    </recommendedName>
</protein>
<evidence type="ECO:0000313" key="3">
    <source>
        <dbReference type="Proteomes" id="UP001138686"/>
    </source>
</evidence>
<dbReference type="Proteomes" id="UP001138686">
    <property type="component" value="Unassembled WGS sequence"/>
</dbReference>
<reference evidence="2" key="1">
    <citation type="submission" date="2021-07" db="EMBL/GenBank/DDBJ databases">
        <title>Aureisphaera sp. CAU 1614 isolated from sea sediment.</title>
        <authorList>
            <person name="Kim W."/>
        </authorList>
    </citation>
    <scope>NUCLEOTIDE SEQUENCE</scope>
    <source>
        <strain evidence="2">CAU 1614</strain>
    </source>
</reference>
<comment type="caution">
    <text evidence="2">The sequence shown here is derived from an EMBL/GenBank/DDBJ whole genome shotgun (WGS) entry which is preliminary data.</text>
</comment>
<organism evidence="2 3">
    <name type="scientific">Halomarinibacterium sedimenti</name>
    <dbReference type="NCBI Taxonomy" id="2857106"/>
    <lineage>
        <taxon>Bacteria</taxon>
        <taxon>Pseudomonadati</taxon>
        <taxon>Bacteroidota</taxon>
        <taxon>Flavobacteriia</taxon>
        <taxon>Flavobacteriales</taxon>
        <taxon>Flavobacteriaceae</taxon>
        <taxon>Halomarinibacterium</taxon>
    </lineage>
</organism>
<evidence type="ECO:0000313" key="2">
    <source>
        <dbReference type="EMBL" id="MBW2938639.1"/>
    </source>
</evidence>
<evidence type="ECO:0000256" key="1">
    <source>
        <dbReference type="SAM" id="Phobius"/>
    </source>
</evidence>
<feature type="transmembrane region" description="Helical" evidence="1">
    <location>
        <begin position="27"/>
        <end position="50"/>
    </location>
</feature>
<proteinExistence type="predicted"/>
<sequence>MVPSVKKESRSKVEGLSKREEKKRINIRWNSGLFFQIGLIISMLFVFLIVESNLGFSEMAYVIPDKKELKEVALKNYVIDVFHVEKIEEPKEIVKERKPIKPVASTNFKPVENISKQLEDKTAPTEVEPDVPIEKPVISSPTVKKPDIKNLISVDNAPIFPGCENLSTNSERKACLNEKINAFISRKFDIDKFSNKYAGKKNRIDVQFTVDSRGEIVNIKTSNPNEDLNTEAKRVIGHLPKMIPAKHENELVDVIYTVPIMVNIEH</sequence>
<keyword evidence="3" id="KW-1185">Reference proteome</keyword>
<keyword evidence="1" id="KW-1133">Transmembrane helix</keyword>
<dbReference type="RefSeq" id="WP_219053164.1">
    <property type="nucleotide sequence ID" value="NZ_JAHWDP010000004.1"/>
</dbReference>
<dbReference type="EMBL" id="JAHWDP010000004">
    <property type="protein sequence ID" value="MBW2938639.1"/>
    <property type="molecule type" value="Genomic_DNA"/>
</dbReference>
<name>A0A9X1FR99_9FLAO</name>
<keyword evidence="1" id="KW-0812">Transmembrane</keyword>
<gene>
    <name evidence="2" type="ORF">KXJ69_11010</name>
</gene>
<keyword evidence="1" id="KW-0472">Membrane</keyword>
<accession>A0A9X1FR99</accession>